<proteinExistence type="predicted"/>
<dbReference type="EMBL" id="JBBWWR010000020">
    <property type="protein sequence ID" value="KAK8940228.1"/>
    <property type="molecule type" value="Genomic_DNA"/>
</dbReference>
<name>A0ABR2LHJ8_9ASPA</name>
<feature type="compositionally biased region" description="Acidic residues" evidence="1">
    <location>
        <begin position="1"/>
        <end position="15"/>
    </location>
</feature>
<evidence type="ECO:0000313" key="3">
    <source>
        <dbReference type="Proteomes" id="UP001412067"/>
    </source>
</evidence>
<dbReference type="PANTHER" id="PTHR47290:SF4">
    <property type="entry name" value="RING FINGER PROTEIN"/>
    <property type="match status" value="1"/>
</dbReference>
<evidence type="ECO:0000256" key="1">
    <source>
        <dbReference type="SAM" id="MobiDB-lite"/>
    </source>
</evidence>
<accession>A0ABR2LHJ8</accession>
<dbReference type="PANTHER" id="PTHR47290">
    <property type="entry name" value="RING FINGER PROTEIN"/>
    <property type="match status" value="1"/>
</dbReference>
<evidence type="ECO:0000313" key="2">
    <source>
        <dbReference type="EMBL" id="KAK8940228.1"/>
    </source>
</evidence>
<protein>
    <submittedName>
        <fullName evidence="2">E3 ubiquitin protein ligase DRIP1</fullName>
    </submittedName>
</protein>
<dbReference type="Gene3D" id="3.10.20.90">
    <property type="entry name" value="Phosphatidylinositol 3-kinase Catalytic Subunit, Chain A, domain 1"/>
    <property type="match status" value="1"/>
</dbReference>
<gene>
    <name evidence="2" type="primary">DRIP1</name>
    <name evidence="2" type="ORF">KSP40_PGU002418</name>
</gene>
<comment type="caution">
    <text evidence="2">The sequence shown here is derived from an EMBL/GenBank/DDBJ whole genome shotgun (WGS) entry which is preliminary data.</text>
</comment>
<sequence length="134" mass="15470">MDGFNDSEEREEEEVGTSSRDFSGDQLCEESWLQLGIGRAREPFLPQISKSYLRIKDGRMTIRLLKKYLVSKLGLEDESEVEISCRGQRLLPLLTLQHVRDNIWQLHETSTSLTLVPESSRNEHLMTLQYGRSS</sequence>
<feature type="region of interest" description="Disordered" evidence="1">
    <location>
        <begin position="1"/>
        <end position="23"/>
    </location>
</feature>
<organism evidence="2 3">
    <name type="scientific">Platanthera guangdongensis</name>
    <dbReference type="NCBI Taxonomy" id="2320717"/>
    <lineage>
        <taxon>Eukaryota</taxon>
        <taxon>Viridiplantae</taxon>
        <taxon>Streptophyta</taxon>
        <taxon>Embryophyta</taxon>
        <taxon>Tracheophyta</taxon>
        <taxon>Spermatophyta</taxon>
        <taxon>Magnoliopsida</taxon>
        <taxon>Liliopsida</taxon>
        <taxon>Asparagales</taxon>
        <taxon>Orchidaceae</taxon>
        <taxon>Orchidoideae</taxon>
        <taxon>Orchideae</taxon>
        <taxon>Orchidinae</taxon>
        <taxon>Platanthera</taxon>
    </lineage>
</organism>
<keyword evidence="3" id="KW-1185">Reference proteome</keyword>
<dbReference type="Proteomes" id="UP001412067">
    <property type="component" value="Unassembled WGS sequence"/>
</dbReference>
<reference evidence="2 3" key="1">
    <citation type="journal article" date="2022" name="Nat. Plants">
        <title>Genomes of leafy and leafless Platanthera orchids illuminate the evolution of mycoheterotrophy.</title>
        <authorList>
            <person name="Li M.H."/>
            <person name="Liu K.W."/>
            <person name="Li Z."/>
            <person name="Lu H.C."/>
            <person name="Ye Q.L."/>
            <person name="Zhang D."/>
            <person name="Wang J.Y."/>
            <person name="Li Y.F."/>
            <person name="Zhong Z.M."/>
            <person name="Liu X."/>
            <person name="Yu X."/>
            <person name="Liu D.K."/>
            <person name="Tu X.D."/>
            <person name="Liu B."/>
            <person name="Hao Y."/>
            <person name="Liao X.Y."/>
            <person name="Jiang Y.T."/>
            <person name="Sun W.H."/>
            <person name="Chen J."/>
            <person name="Chen Y.Q."/>
            <person name="Ai Y."/>
            <person name="Zhai J.W."/>
            <person name="Wu S.S."/>
            <person name="Zhou Z."/>
            <person name="Hsiao Y.Y."/>
            <person name="Wu W.L."/>
            <person name="Chen Y.Y."/>
            <person name="Lin Y.F."/>
            <person name="Hsu J.L."/>
            <person name="Li C.Y."/>
            <person name="Wang Z.W."/>
            <person name="Zhao X."/>
            <person name="Zhong W.Y."/>
            <person name="Ma X.K."/>
            <person name="Ma L."/>
            <person name="Huang J."/>
            <person name="Chen G.Z."/>
            <person name="Huang M.Z."/>
            <person name="Huang L."/>
            <person name="Peng D.H."/>
            <person name="Luo Y.B."/>
            <person name="Zou S.Q."/>
            <person name="Chen S.P."/>
            <person name="Lan S."/>
            <person name="Tsai W.C."/>
            <person name="Van de Peer Y."/>
            <person name="Liu Z.J."/>
        </authorList>
    </citation>
    <scope>NUCLEOTIDE SEQUENCE [LARGE SCALE GENOMIC DNA]</scope>
    <source>
        <strain evidence="2">Lor288</strain>
    </source>
</reference>
<dbReference type="InterPro" id="IPR044171">
    <property type="entry name" value="LAX2-like"/>
</dbReference>